<dbReference type="RefSeq" id="WP_187057711.1">
    <property type="nucleotide sequence ID" value="NZ_CP060412.1"/>
</dbReference>
<reference evidence="2 3" key="1">
    <citation type="submission" date="2020-08" db="EMBL/GenBank/DDBJ databases">
        <title>Dyella sp. G9 isolated from forest soil.</title>
        <authorList>
            <person name="Fu J."/>
            <person name="Qiu L."/>
        </authorList>
    </citation>
    <scope>NUCLEOTIDE SEQUENCE [LARGE SCALE GENOMIC DNA]</scope>
    <source>
        <strain evidence="2 3">G9</strain>
    </source>
</reference>
<evidence type="ECO:0000256" key="1">
    <source>
        <dbReference type="SAM" id="SignalP"/>
    </source>
</evidence>
<dbReference type="SUPFAM" id="SSF48452">
    <property type="entry name" value="TPR-like"/>
    <property type="match status" value="1"/>
</dbReference>
<evidence type="ECO:0000313" key="2">
    <source>
        <dbReference type="EMBL" id="QNK02254.1"/>
    </source>
</evidence>
<protein>
    <recommendedName>
        <fullName evidence="4">Tetratricopeptide repeat protein</fullName>
    </recommendedName>
</protein>
<dbReference type="KEGG" id="dtl:H8F01_03585"/>
<gene>
    <name evidence="2" type="ORF">H8F01_03585</name>
</gene>
<dbReference type="EMBL" id="CP060412">
    <property type="protein sequence ID" value="QNK02254.1"/>
    <property type="molecule type" value="Genomic_DNA"/>
</dbReference>
<evidence type="ECO:0000313" key="3">
    <source>
        <dbReference type="Proteomes" id="UP000515873"/>
    </source>
</evidence>
<name>A0A7G8Q646_9GAMM</name>
<accession>A0A7G8Q646</accession>
<keyword evidence="1" id="KW-0732">Signal</keyword>
<organism evidence="2 3">
    <name type="scientific">Dyella telluris</name>
    <dbReference type="NCBI Taxonomy" id="2763498"/>
    <lineage>
        <taxon>Bacteria</taxon>
        <taxon>Pseudomonadati</taxon>
        <taxon>Pseudomonadota</taxon>
        <taxon>Gammaproteobacteria</taxon>
        <taxon>Lysobacterales</taxon>
        <taxon>Rhodanobacteraceae</taxon>
        <taxon>Dyella</taxon>
    </lineage>
</organism>
<evidence type="ECO:0008006" key="4">
    <source>
        <dbReference type="Google" id="ProtNLM"/>
    </source>
</evidence>
<keyword evidence="3" id="KW-1185">Reference proteome</keyword>
<dbReference type="PANTHER" id="PTHR45588">
    <property type="entry name" value="TPR DOMAIN-CONTAINING PROTEIN"/>
    <property type="match status" value="1"/>
</dbReference>
<feature type="signal peptide" evidence="1">
    <location>
        <begin position="1"/>
        <end position="20"/>
    </location>
</feature>
<dbReference type="PANTHER" id="PTHR45588:SF1">
    <property type="entry name" value="WW DOMAIN-CONTAINING PROTEIN"/>
    <property type="match status" value="1"/>
</dbReference>
<dbReference type="Proteomes" id="UP000515873">
    <property type="component" value="Chromosome"/>
</dbReference>
<dbReference type="AlphaFoldDB" id="A0A7G8Q646"/>
<sequence length="494" mass="53452">MYRWSRALSWLLFAASSAMAGEVHDHGAPEKLGDVSFAVSCDPAEQQPFNRAIALLHSFAYAAAEEAFNEIATKDPHCAMAYWGLAMVHFHPVWSPPLPPESFGQAQQSMLHAAQLGAKTARETGFIRAGGLLFQATPALKPSQRTEAYEQAMAKVAADNPSDIESQVFYALALLSNASPVDKTHAKQKQAVAILEPLFRTHPNHPGLAHYLIHACDSQEMAQQGLQAARAYAKIAPSAPHALHMPSHIFTRLGLWDDSIQSNLASKQSAHRQGDAMGELHAMDYLVYAYIQEGKDDDAERVIEELNSMPSLDMNEFAIAYAATVMPIRMMVERGRWNDAAQAVEAANAPPSIRAIAIWSKGMGLARSGHPGDADAQAARLHQIEKQLRDSGDAYWATQTSILADEVSAWSLQGRGDSDRARFLLQGAADQEDSLEKRPVTPGPVLPAREQLASLLALQGNPAAASDAYAAALIQAPGRRGALMGKAHVDQAIH</sequence>
<dbReference type="Gene3D" id="1.25.40.10">
    <property type="entry name" value="Tetratricopeptide repeat domain"/>
    <property type="match status" value="1"/>
</dbReference>
<feature type="chain" id="PRO_5028913397" description="Tetratricopeptide repeat protein" evidence="1">
    <location>
        <begin position="21"/>
        <end position="494"/>
    </location>
</feature>
<dbReference type="InterPro" id="IPR011990">
    <property type="entry name" value="TPR-like_helical_dom_sf"/>
</dbReference>
<proteinExistence type="predicted"/>